<keyword evidence="1" id="KW-1133">Transmembrane helix</keyword>
<accession>A0A1I5QK02</accession>
<dbReference type="EMBL" id="FOXH01000003">
    <property type="protein sequence ID" value="SFP46553.1"/>
    <property type="molecule type" value="Genomic_DNA"/>
</dbReference>
<evidence type="ECO:0000256" key="1">
    <source>
        <dbReference type="SAM" id="Phobius"/>
    </source>
</evidence>
<dbReference type="OrthoDB" id="966063at2"/>
<gene>
    <name evidence="2" type="ORF">SAMN04515674_103239</name>
</gene>
<feature type="transmembrane region" description="Helical" evidence="1">
    <location>
        <begin position="39"/>
        <end position="64"/>
    </location>
</feature>
<keyword evidence="3" id="KW-1185">Reference proteome</keyword>
<dbReference type="Proteomes" id="UP000199306">
    <property type="component" value="Unassembled WGS sequence"/>
</dbReference>
<dbReference type="AlphaFoldDB" id="A0A1I5QK02"/>
<proteinExistence type="predicted"/>
<name>A0A1I5QK02_9BACT</name>
<sequence length="117" mass="13197">MKILETNGLVDNLYKYVQTNIEITKLEVQERIEEGIQKIIVVLIIILIAAAFSIFLLLTLALFLNEKFHSQYLGFLTVTGLLLVGGIASFIWWKNAEAKDSELDVESAPVELEAEEE</sequence>
<dbReference type="Pfam" id="PF07332">
    <property type="entry name" value="Phage_holin_3_6"/>
    <property type="match status" value="1"/>
</dbReference>
<reference evidence="2 3" key="1">
    <citation type="submission" date="2016-10" db="EMBL/GenBank/DDBJ databases">
        <authorList>
            <person name="de Groot N.N."/>
        </authorList>
    </citation>
    <scope>NUCLEOTIDE SEQUENCE [LARGE SCALE GENOMIC DNA]</scope>
    <source>
        <strain evidence="3">E92,LMG 26720,CCM 7988</strain>
    </source>
</reference>
<keyword evidence="1" id="KW-0472">Membrane</keyword>
<organism evidence="2 3">
    <name type="scientific">Pseudarcicella hirudinis</name>
    <dbReference type="NCBI Taxonomy" id="1079859"/>
    <lineage>
        <taxon>Bacteria</taxon>
        <taxon>Pseudomonadati</taxon>
        <taxon>Bacteroidota</taxon>
        <taxon>Cytophagia</taxon>
        <taxon>Cytophagales</taxon>
        <taxon>Flectobacillaceae</taxon>
        <taxon>Pseudarcicella</taxon>
    </lineage>
</organism>
<dbReference type="RefSeq" id="WP_092014329.1">
    <property type="nucleotide sequence ID" value="NZ_FOXH01000003.1"/>
</dbReference>
<keyword evidence="1" id="KW-0812">Transmembrane</keyword>
<dbReference type="STRING" id="1079859.SAMN04515674_103239"/>
<evidence type="ECO:0000313" key="2">
    <source>
        <dbReference type="EMBL" id="SFP46553.1"/>
    </source>
</evidence>
<evidence type="ECO:0000313" key="3">
    <source>
        <dbReference type="Proteomes" id="UP000199306"/>
    </source>
</evidence>
<protein>
    <submittedName>
        <fullName evidence="2">Putative Holin-X, holin superfamily III</fullName>
    </submittedName>
</protein>
<feature type="transmembrane region" description="Helical" evidence="1">
    <location>
        <begin position="70"/>
        <end position="93"/>
    </location>
</feature>
<dbReference type="InterPro" id="IPR009937">
    <property type="entry name" value="Phage_holin_3_6"/>
</dbReference>